<keyword evidence="2" id="KW-1185">Reference proteome</keyword>
<organism evidence="1 2">
    <name type="scientific">Neobacillus kokaensis</name>
    <dbReference type="NCBI Taxonomy" id="2759023"/>
    <lineage>
        <taxon>Bacteria</taxon>
        <taxon>Bacillati</taxon>
        <taxon>Bacillota</taxon>
        <taxon>Bacilli</taxon>
        <taxon>Bacillales</taxon>
        <taxon>Bacillaceae</taxon>
        <taxon>Neobacillus</taxon>
    </lineage>
</organism>
<evidence type="ECO:0000313" key="2">
    <source>
        <dbReference type="Proteomes" id="UP000637074"/>
    </source>
</evidence>
<accession>A0ABQ3N126</accession>
<sequence>MKLKYCLPFSALRMNEASASALMWVVPREDTYNPLVPVWDEGFFIFSSKSV</sequence>
<name>A0ABQ3N126_9BACI</name>
<dbReference type="Proteomes" id="UP000637074">
    <property type="component" value="Unassembled WGS sequence"/>
</dbReference>
<gene>
    <name evidence="1" type="ORF">AM1BK_09000</name>
</gene>
<comment type="caution">
    <text evidence="1">The sequence shown here is derived from an EMBL/GenBank/DDBJ whole genome shotgun (WGS) entry which is preliminary data.</text>
</comment>
<dbReference type="EMBL" id="BNDS01000002">
    <property type="protein sequence ID" value="GHH97357.1"/>
    <property type="molecule type" value="Genomic_DNA"/>
</dbReference>
<protein>
    <submittedName>
        <fullName evidence="1">Uncharacterized protein</fullName>
    </submittedName>
</protein>
<proteinExistence type="predicted"/>
<reference evidence="1 2" key="1">
    <citation type="journal article" date="2022" name="Int. J. Syst. Evol. Microbiol.">
        <title>Neobacillus kokaensis sp. nov., isolated from soil.</title>
        <authorList>
            <person name="Yuki K."/>
            <person name="Matsubara H."/>
            <person name="Yamaguchi S."/>
        </authorList>
    </citation>
    <scope>NUCLEOTIDE SEQUENCE [LARGE SCALE GENOMIC DNA]</scope>
    <source>
        <strain evidence="1 2">LOB 377</strain>
    </source>
</reference>
<evidence type="ECO:0000313" key="1">
    <source>
        <dbReference type="EMBL" id="GHH97357.1"/>
    </source>
</evidence>